<dbReference type="Gene3D" id="1.20.120.1750">
    <property type="match status" value="1"/>
</dbReference>
<dbReference type="Pfam" id="PF26200">
    <property type="entry name" value="Rcat_RNF216"/>
    <property type="match status" value="1"/>
</dbReference>
<dbReference type="SUPFAM" id="SSF57850">
    <property type="entry name" value="RING/U-box"/>
    <property type="match status" value="2"/>
</dbReference>
<feature type="non-terminal residue" evidence="9">
    <location>
        <position position="1"/>
    </location>
</feature>
<evidence type="ECO:0000256" key="3">
    <source>
        <dbReference type="ARBA" id="ARBA00022723"/>
    </source>
</evidence>
<evidence type="ECO:0000256" key="6">
    <source>
        <dbReference type="ARBA" id="ARBA00022786"/>
    </source>
</evidence>
<dbReference type="CDD" id="cd20339">
    <property type="entry name" value="BRcat_RBR_RNF216"/>
    <property type="match status" value="1"/>
</dbReference>
<dbReference type="InterPro" id="IPR047545">
    <property type="entry name" value="BRcat_RBR_RNF216"/>
</dbReference>
<dbReference type="PANTHER" id="PTHR22770">
    <property type="entry name" value="UBIQUITIN CONJUGATING ENZYME 7 INTERACTING PROTEIN-RELATED"/>
    <property type="match status" value="1"/>
</dbReference>
<dbReference type="InterPro" id="IPR044066">
    <property type="entry name" value="TRIAD_supradom"/>
</dbReference>
<dbReference type="GO" id="GO:0008270">
    <property type="term" value="F:zinc ion binding"/>
    <property type="evidence" value="ECO:0007669"/>
    <property type="project" value="UniProtKB-KW"/>
</dbReference>
<organism evidence="9">
    <name type="scientific">Hydra vulgaris</name>
    <name type="common">Hydra</name>
    <name type="synonym">Hydra attenuata</name>
    <dbReference type="NCBI Taxonomy" id="6087"/>
    <lineage>
        <taxon>Eukaryota</taxon>
        <taxon>Metazoa</taxon>
        <taxon>Cnidaria</taxon>
        <taxon>Hydrozoa</taxon>
        <taxon>Hydroidolina</taxon>
        <taxon>Anthoathecata</taxon>
        <taxon>Aplanulata</taxon>
        <taxon>Hydridae</taxon>
        <taxon>Hydra</taxon>
    </lineage>
</organism>
<dbReference type="GO" id="GO:0016740">
    <property type="term" value="F:transferase activity"/>
    <property type="evidence" value="ECO:0007669"/>
    <property type="project" value="UniProtKB-KW"/>
</dbReference>
<keyword evidence="4" id="KW-0677">Repeat</keyword>
<keyword evidence="3" id="KW-0479">Metal-binding</keyword>
<dbReference type="OrthoDB" id="5963834at2759"/>
<proteinExistence type="evidence at transcript level"/>
<sequence length="289" mass="32956">CMADSCSSTFPLSQLEKVLTEKELEKYHERVQEEDLKLANLNNLVRCPGCEFAAEMPDGDKVFKCQNETCMKEVCRYCNVDWEEHFGKPCAEVENRSETSLRTSYEEKMTLAKVRKCWNCEATFLKSDGCNKMTCRCGSPMCYICREPKIDYEHFCKHAREPGQKCTQCKKCSLWTDPTEDDDRAVFEIKQEAEKERMKITGCNSHVSKITVGPSIEVRPVPTSQPNIPIVPNVVPNIFPNIPIVPNIVPNIPFIPNVVPNIIPNTILIIHIIIITATIADIIEHNRNY</sequence>
<evidence type="ECO:0000256" key="7">
    <source>
        <dbReference type="ARBA" id="ARBA00022833"/>
    </source>
</evidence>
<dbReference type="AlphaFoldDB" id="T2M501"/>
<evidence type="ECO:0000259" key="8">
    <source>
        <dbReference type="PROSITE" id="PS51873"/>
    </source>
</evidence>
<feature type="domain" description="RING-type" evidence="8">
    <location>
        <begin position="1"/>
        <end position="170"/>
    </location>
</feature>
<evidence type="ECO:0000256" key="5">
    <source>
        <dbReference type="ARBA" id="ARBA00022771"/>
    </source>
</evidence>
<keyword evidence="6" id="KW-0833">Ubl conjugation pathway</keyword>
<evidence type="ECO:0000256" key="4">
    <source>
        <dbReference type="ARBA" id="ARBA00022737"/>
    </source>
</evidence>
<dbReference type="InterPro" id="IPR047546">
    <property type="entry name" value="Rcat_RBR_RNF216"/>
</dbReference>
<gene>
    <name evidence="9" type="primary">RNF216</name>
</gene>
<keyword evidence="5" id="KW-0863">Zinc-finger</keyword>
<comment type="pathway">
    <text evidence="1">Protein modification; protein ubiquitination.</text>
</comment>
<reference evidence="9" key="1">
    <citation type="journal article" date="2013" name="Genome Biol. Evol.">
        <title>Punctuated emergences of genetic and phenotypic innovations in eumetazoan, bilaterian, euteleostome, and hominidae ancestors.</title>
        <authorList>
            <person name="Wenger Y."/>
            <person name="Galliot B."/>
        </authorList>
    </citation>
    <scope>NUCLEOTIDE SEQUENCE</scope>
    <source>
        <tissue evidence="9">Whole animals</tissue>
    </source>
</reference>
<evidence type="ECO:0000256" key="2">
    <source>
        <dbReference type="ARBA" id="ARBA00022679"/>
    </source>
</evidence>
<feature type="non-terminal residue" evidence="9">
    <location>
        <position position="289"/>
    </location>
</feature>
<dbReference type="EMBL" id="HAAD01000763">
    <property type="protein sequence ID" value="CDG66995.1"/>
    <property type="molecule type" value="mRNA"/>
</dbReference>
<keyword evidence="7" id="KW-0862">Zinc</keyword>
<accession>T2M501</accession>
<name>T2M501_HYDVU</name>
<dbReference type="CDD" id="cd20353">
    <property type="entry name" value="Rcat_RBR_RNF216"/>
    <property type="match status" value="1"/>
</dbReference>
<evidence type="ECO:0000256" key="1">
    <source>
        <dbReference type="ARBA" id="ARBA00004906"/>
    </source>
</evidence>
<dbReference type="PROSITE" id="PS51873">
    <property type="entry name" value="TRIAD"/>
    <property type="match status" value="1"/>
</dbReference>
<evidence type="ECO:0000313" key="9">
    <source>
        <dbReference type="EMBL" id="CDG66995.1"/>
    </source>
</evidence>
<dbReference type="PANTHER" id="PTHR22770:SF47">
    <property type="entry name" value="E3 UBIQUITIN-PROTEIN LIGASE RNF216"/>
    <property type="match status" value="1"/>
</dbReference>
<protein>
    <submittedName>
        <fullName evidence="9">E3 ubiquitin-protein ligase RNF216</fullName>
    </submittedName>
</protein>
<dbReference type="InterPro" id="IPR051628">
    <property type="entry name" value="LUBAC_E3_Ligases"/>
</dbReference>
<keyword evidence="2" id="KW-0808">Transferase</keyword>